<dbReference type="Proteomes" id="UP000621436">
    <property type="component" value="Unassembled WGS sequence"/>
</dbReference>
<gene>
    <name evidence="3" type="primary">rsmD</name>
    <name evidence="3" type="ORF">I0Q91_06875</name>
</gene>
<comment type="caution">
    <text evidence="3">The sequence shown here is derived from an EMBL/GenBank/DDBJ whole genome shotgun (WGS) entry which is preliminary data.</text>
</comment>
<dbReference type="PANTHER" id="PTHR43542:SF1">
    <property type="entry name" value="METHYLTRANSFERASE"/>
    <property type="match status" value="1"/>
</dbReference>
<dbReference type="InterPro" id="IPR002052">
    <property type="entry name" value="DNA_methylase_N6_adenine_CS"/>
</dbReference>
<proteinExistence type="predicted"/>
<dbReference type="PIRSF" id="PIRSF004553">
    <property type="entry name" value="CHP00095"/>
    <property type="match status" value="1"/>
</dbReference>
<accession>A0A931APZ9</accession>
<organism evidence="3 4">
    <name type="scientific">Halonatronomonas betaini</name>
    <dbReference type="NCBI Taxonomy" id="2778430"/>
    <lineage>
        <taxon>Bacteria</taxon>
        <taxon>Bacillati</taxon>
        <taxon>Bacillota</taxon>
        <taxon>Clostridia</taxon>
        <taxon>Halanaerobiales</taxon>
        <taxon>Halarsenatibacteraceae</taxon>
        <taxon>Halonatronomonas</taxon>
    </lineage>
</organism>
<evidence type="ECO:0000256" key="1">
    <source>
        <dbReference type="ARBA" id="ARBA00022603"/>
    </source>
</evidence>
<reference evidence="3" key="1">
    <citation type="submission" date="2020-11" db="EMBL/GenBank/DDBJ databases">
        <title>Halonatronomonas betainensis gen. nov., sp. nov. a novel haloalkaliphilic representative of the family Halanaerobiacae capable of betaine degradation.</title>
        <authorList>
            <person name="Boltyanskaya Y."/>
            <person name="Kevbrin V."/>
            <person name="Detkova E."/>
            <person name="Grouzdev D.S."/>
            <person name="Koziaeva V."/>
            <person name="Zhilina T."/>
        </authorList>
    </citation>
    <scope>NUCLEOTIDE SEQUENCE</scope>
    <source>
        <strain evidence="3">Z-7014</strain>
    </source>
</reference>
<sequence>MRIIAGKFKGRKLKSYQTDKVRPTKDMVKEAVFNILLDFPRGKDCLDLFAGFGNLGLEAASRGAGTVDFVEIGSRNCKIIGDNIDLLGIEEKTNLFCQDVKSFIKNSTKKYDLVFIDPPYDENYYKDTLTALLDYQLLKNPAVLIIEYRENYRPEIPGELLIIKEKDYGSTGIIVAEFQG</sequence>
<dbReference type="PANTHER" id="PTHR43542">
    <property type="entry name" value="METHYLTRANSFERASE"/>
    <property type="match status" value="1"/>
</dbReference>
<dbReference type="Pfam" id="PF03602">
    <property type="entry name" value="Cons_hypoth95"/>
    <property type="match status" value="1"/>
</dbReference>
<keyword evidence="1 3" id="KW-0489">Methyltransferase</keyword>
<dbReference type="Gene3D" id="3.40.50.150">
    <property type="entry name" value="Vaccinia Virus protein VP39"/>
    <property type="match status" value="1"/>
</dbReference>
<dbReference type="SUPFAM" id="SSF53335">
    <property type="entry name" value="S-adenosyl-L-methionine-dependent methyltransferases"/>
    <property type="match status" value="1"/>
</dbReference>
<dbReference type="InterPro" id="IPR029063">
    <property type="entry name" value="SAM-dependent_MTases_sf"/>
</dbReference>
<evidence type="ECO:0000256" key="2">
    <source>
        <dbReference type="ARBA" id="ARBA00022679"/>
    </source>
</evidence>
<dbReference type="EC" id="2.1.1.171" evidence="3"/>
<dbReference type="AlphaFoldDB" id="A0A931APZ9"/>
<protein>
    <submittedName>
        <fullName evidence="3">16S rRNA (Guanine(966)-N(2))-methyltransferase RsmD</fullName>
        <ecNumber evidence="3">2.1.1.171</ecNumber>
    </submittedName>
</protein>
<keyword evidence="2 3" id="KW-0808">Transferase</keyword>
<dbReference type="InterPro" id="IPR004398">
    <property type="entry name" value="RNA_MeTrfase_RsmD"/>
</dbReference>
<dbReference type="NCBIfam" id="TIGR00095">
    <property type="entry name" value="16S rRNA (guanine(966)-N(2))-methyltransferase RsmD"/>
    <property type="match status" value="1"/>
</dbReference>
<dbReference type="GO" id="GO:0052913">
    <property type="term" value="F:16S rRNA (guanine(966)-N(2))-methyltransferase activity"/>
    <property type="evidence" value="ECO:0007669"/>
    <property type="project" value="UniProtKB-EC"/>
</dbReference>
<evidence type="ECO:0000313" key="4">
    <source>
        <dbReference type="Proteomes" id="UP000621436"/>
    </source>
</evidence>
<dbReference type="EMBL" id="JADPIE010000003">
    <property type="protein sequence ID" value="MBF8436792.1"/>
    <property type="molecule type" value="Genomic_DNA"/>
</dbReference>
<dbReference type="PROSITE" id="PS00092">
    <property type="entry name" value="N6_MTASE"/>
    <property type="match status" value="1"/>
</dbReference>
<keyword evidence="4" id="KW-1185">Reference proteome</keyword>
<dbReference type="GO" id="GO:0003676">
    <property type="term" value="F:nucleic acid binding"/>
    <property type="evidence" value="ECO:0007669"/>
    <property type="project" value="InterPro"/>
</dbReference>
<evidence type="ECO:0000313" key="3">
    <source>
        <dbReference type="EMBL" id="MBF8436792.1"/>
    </source>
</evidence>
<dbReference type="CDD" id="cd02440">
    <property type="entry name" value="AdoMet_MTases"/>
    <property type="match status" value="1"/>
</dbReference>
<name>A0A931APZ9_9FIRM</name>